<feature type="transmembrane region" description="Helical" evidence="1">
    <location>
        <begin position="125"/>
        <end position="149"/>
    </location>
</feature>
<keyword evidence="1" id="KW-1133">Transmembrane helix</keyword>
<dbReference type="Proteomes" id="UP000032229">
    <property type="component" value="Chromosome"/>
</dbReference>
<feature type="transmembrane region" description="Helical" evidence="1">
    <location>
        <begin position="35"/>
        <end position="62"/>
    </location>
</feature>
<organism evidence="2 3">
    <name type="scientific">Siansivirga zeaxanthinifaciens CC-SAMT-1</name>
    <dbReference type="NCBI Taxonomy" id="1454006"/>
    <lineage>
        <taxon>Bacteria</taxon>
        <taxon>Pseudomonadati</taxon>
        <taxon>Bacteroidota</taxon>
        <taxon>Flavobacteriia</taxon>
        <taxon>Flavobacteriales</taxon>
        <taxon>Flavobacteriaceae</taxon>
        <taxon>Siansivirga</taxon>
    </lineage>
</organism>
<dbReference type="EMBL" id="CP007202">
    <property type="protein sequence ID" value="AJR03349.1"/>
    <property type="molecule type" value="Genomic_DNA"/>
</dbReference>
<accession>A0A0C5WDM8</accession>
<reference evidence="2 3" key="1">
    <citation type="submission" date="2014-02" db="EMBL/GenBank/DDBJ databases">
        <authorList>
            <person name="Young C.-C."/>
            <person name="Hameed A."/>
            <person name="Huang H.-C."/>
            <person name="Shahina M."/>
        </authorList>
    </citation>
    <scope>NUCLEOTIDE SEQUENCE [LARGE SCALE GENOMIC DNA]</scope>
    <source>
        <strain evidence="2 3">CC-SAMT-1</strain>
    </source>
</reference>
<keyword evidence="1" id="KW-0812">Transmembrane</keyword>
<dbReference type="STRING" id="1454006.AW14_06450"/>
<feature type="transmembrane region" description="Helical" evidence="1">
    <location>
        <begin position="156"/>
        <end position="176"/>
    </location>
</feature>
<evidence type="ECO:0000313" key="2">
    <source>
        <dbReference type="EMBL" id="AJR03349.1"/>
    </source>
</evidence>
<dbReference type="HOGENOM" id="CLU_1097082_0_0_10"/>
<dbReference type="RefSeq" id="WP_044638042.1">
    <property type="nucleotide sequence ID" value="NZ_CP007202.1"/>
</dbReference>
<keyword evidence="1" id="KW-0472">Membrane</keyword>
<proteinExistence type="predicted"/>
<keyword evidence="3" id="KW-1185">Reference proteome</keyword>
<feature type="transmembrane region" description="Helical" evidence="1">
    <location>
        <begin position="83"/>
        <end position="105"/>
    </location>
</feature>
<evidence type="ECO:0008006" key="4">
    <source>
        <dbReference type="Google" id="ProtNLM"/>
    </source>
</evidence>
<evidence type="ECO:0000313" key="3">
    <source>
        <dbReference type="Proteomes" id="UP000032229"/>
    </source>
</evidence>
<evidence type="ECO:0000256" key="1">
    <source>
        <dbReference type="SAM" id="Phobius"/>
    </source>
</evidence>
<dbReference type="AlphaFoldDB" id="A0A0C5WDM8"/>
<sequence length="257" mass="28642">MNTILEKIANAKALDFGTIFSESIELYKKAWLQGFLMQLFILLILMPIIIVAYIPFIGVIIAQQQNGFEDNQAMENFISGMSIPYIIFVLVGVVVLGTIAVAINAGFYRILKKVDQNETVETKDFFFFVKSAYLTKVFLIMLVSILIAVPSALLCYLPLIYTMVPLTYFSLIFAFNPELSVGQIVSLSFKLGNKKWLISFGLIFVSSICIVTLSMLTCGLGSLFLQSFQLIPMYLIYKNVIGFNGGDVIDEIGAPIE</sequence>
<protein>
    <recommendedName>
        <fullName evidence="4">Glycerophosphoryl diester phosphodiesterase membrane domain-containing protein</fullName>
    </recommendedName>
</protein>
<dbReference type="KEGG" id="sze:AW14_06450"/>
<dbReference type="OrthoDB" id="1365379at2"/>
<feature type="transmembrane region" description="Helical" evidence="1">
    <location>
        <begin position="196"/>
        <end position="225"/>
    </location>
</feature>
<gene>
    <name evidence="2" type="ORF">AW14_06450</name>
</gene>
<name>A0A0C5WDM8_9FLAO</name>